<dbReference type="InterPro" id="IPR015943">
    <property type="entry name" value="WD40/YVTN_repeat-like_dom_sf"/>
</dbReference>
<evidence type="ECO:0008006" key="6">
    <source>
        <dbReference type="Google" id="ProtNLM"/>
    </source>
</evidence>
<dbReference type="GO" id="GO:0034975">
    <property type="term" value="P:protein folding in endoplasmic reticulum"/>
    <property type="evidence" value="ECO:0007669"/>
    <property type="project" value="TreeGrafter"/>
</dbReference>
<dbReference type="InterPro" id="IPR002372">
    <property type="entry name" value="PQQ_rpt_dom"/>
</dbReference>
<dbReference type="InterPro" id="IPR018391">
    <property type="entry name" value="PQQ_b-propeller_rpt"/>
</dbReference>
<reference evidence="4" key="1">
    <citation type="submission" date="2021-03" db="EMBL/GenBank/DDBJ databases">
        <title>Comparative genomics and phylogenomic investigation of the class Geoglossomycetes provide insights into ecological specialization and systematics.</title>
        <authorList>
            <person name="Melie T."/>
            <person name="Pirro S."/>
            <person name="Miller A.N."/>
            <person name="Quandt A."/>
        </authorList>
    </citation>
    <scope>NUCLEOTIDE SEQUENCE</scope>
    <source>
        <strain evidence="4">CAQ_001_2017</strain>
    </source>
</reference>
<sequence length="596" mass="65370">MMRTYALLVLVASLARSAIAVFADDAYHTDYHHPLVGVPLEHSTFFHRPQASSGASLLYTLSEKLILGAINPKDGALVWRQFLNPFSNLTSSSEGFLRAGEDENTVISAVGPQVSAWDALEGKLVWRNEFADSVVKDLEVIEFDDGKATKNGKDAVVLFAGDQAVVRRISGETGDVLWEYRDWSGIYPHQLSTSNSNIYLVTLSSIGRIGLRIKVVSLDPLSGKERGHYTLSSENDVSTPQSILFVGANTASPIIAWADKASKVLKVNVIGSKHVSSIDIPNEGGDVIRKIRVHAPHITRSLPHFLVHYQSSTRNWAEVYHIDLSASTVSKAYSLPKLAGQGAFSTSTQDANVFFTRSTENELILLSSTSHGVLARWGTAPTASLRNGAAEEEYLLHGVSEVISRSDSSYAVRSALVSSTGDWNLVRDGKLVWKRTEALAGAIAAEWAELPELKDLARELEVEVHKNALAAYIHRVKRHARDLQHFPKWVESLPARILGALSGDQKKVESSKVFSRDGFGFRKLVIVATETGRLYALSAEEGRVIWNVKATELSNGDHWDVRGMYANNAEGWVIVQVSSGEDILVEVTTGKIQGYR</sequence>
<evidence type="ECO:0000259" key="2">
    <source>
        <dbReference type="Pfam" id="PF13360"/>
    </source>
</evidence>
<dbReference type="EMBL" id="JAGHQM010000594">
    <property type="protein sequence ID" value="KAH0559447.1"/>
    <property type="molecule type" value="Genomic_DNA"/>
</dbReference>
<comment type="caution">
    <text evidence="4">The sequence shown here is derived from an EMBL/GenBank/DDBJ whole genome shotgun (WGS) entry which is preliminary data.</text>
</comment>
<dbReference type="Proteomes" id="UP000750711">
    <property type="component" value="Unassembled WGS sequence"/>
</dbReference>
<evidence type="ECO:0000313" key="4">
    <source>
        <dbReference type="EMBL" id="KAH0559447.1"/>
    </source>
</evidence>
<proteinExistence type="predicted"/>
<dbReference type="GO" id="GO:0072546">
    <property type="term" value="C:EMC complex"/>
    <property type="evidence" value="ECO:0007669"/>
    <property type="project" value="InterPro"/>
</dbReference>
<keyword evidence="5" id="KW-1185">Reference proteome</keyword>
<dbReference type="InterPro" id="IPR058545">
    <property type="entry name" value="Beta-prop_EMC1_1st"/>
</dbReference>
<keyword evidence="1" id="KW-0732">Signal</keyword>
<dbReference type="Pfam" id="PF25293">
    <property type="entry name" value="Beta-prop_EMC1_N"/>
    <property type="match status" value="1"/>
</dbReference>
<dbReference type="Pfam" id="PF13360">
    <property type="entry name" value="PQQ_2"/>
    <property type="match status" value="1"/>
</dbReference>
<feature type="domain" description="EMC1 first beta-propeller" evidence="3">
    <location>
        <begin position="20"/>
        <end position="437"/>
    </location>
</feature>
<dbReference type="SUPFAM" id="SSF50998">
    <property type="entry name" value="Quinoprotein alcohol dehydrogenase-like"/>
    <property type="match status" value="1"/>
</dbReference>
<gene>
    <name evidence="4" type="ORF">GP486_004037</name>
</gene>
<dbReference type="SMART" id="SM00564">
    <property type="entry name" value="PQQ"/>
    <property type="match status" value="3"/>
</dbReference>
<evidence type="ECO:0000259" key="3">
    <source>
        <dbReference type="Pfam" id="PF25293"/>
    </source>
</evidence>
<protein>
    <recommendedName>
        <fullName evidence="6">ER membrane protein complex subunit 1</fullName>
    </recommendedName>
</protein>
<evidence type="ECO:0000313" key="5">
    <source>
        <dbReference type="Proteomes" id="UP000750711"/>
    </source>
</evidence>
<dbReference type="PANTHER" id="PTHR21573:SF0">
    <property type="entry name" value="ER MEMBRANE PROTEIN COMPLEX SUBUNIT 1"/>
    <property type="match status" value="1"/>
</dbReference>
<dbReference type="Gene3D" id="2.130.10.10">
    <property type="entry name" value="YVTN repeat-like/Quinoprotein amine dehydrogenase"/>
    <property type="match status" value="1"/>
</dbReference>
<dbReference type="PANTHER" id="PTHR21573">
    <property type="entry name" value="ER MEMBRANE PROTEIN COMPLEX SUBUNIT 1"/>
    <property type="match status" value="1"/>
</dbReference>
<dbReference type="InterPro" id="IPR011047">
    <property type="entry name" value="Quinoprotein_ADH-like_sf"/>
</dbReference>
<accession>A0A9P8LC39</accession>
<organism evidence="4 5">
    <name type="scientific">Trichoglossum hirsutum</name>
    <dbReference type="NCBI Taxonomy" id="265104"/>
    <lineage>
        <taxon>Eukaryota</taxon>
        <taxon>Fungi</taxon>
        <taxon>Dikarya</taxon>
        <taxon>Ascomycota</taxon>
        <taxon>Pezizomycotina</taxon>
        <taxon>Geoglossomycetes</taxon>
        <taxon>Geoglossales</taxon>
        <taxon>Geoglossaceae</taxon>
        <taxon>Trichoglossum</taxon>
    </lineage>
</organism>
<name>A0A9P8LC39_9PEZI</name>
<dbReference type="AlphaFoldDB" id="A0A9P8LC39"/>
<feature type="signal peptide" evidence="1">
    <location>
        <begin position="1"/>
        <end position="20"/>
    </location>
</feature>
<feature type="domain" description="Pyrrolo-quinoline quinone repeat" evidence="2">
    <location>
        <begin position="519"/>
        <end position="590"/>
    </location>
</feature>
<evidence type="ECO:0000256" key="1">
    <source>
        <dbReference type="SAM" id="SignalP"/>
    </source>
</evidence>
<dbReference type="InterPro" id="IPR026895">
    <property type="entry name" value="EMC1"/>
</dbReference>
<feature type="chain" id="PRO_5040491447" description="ER membrane protein complex subunit 1" evidence="1">
    <location>
        <begin position="21"/>
        <end position="596"/>
    </location>
</feature>